<reference evidence="3" key="1">
    <citation type="submission" date="2017-02" db="UniProtKB">
        <authorList>
            <consortium name="WormBaseParasite"/>
        </authorList>
    </citation>
    <scope>IDENTIFICATION</scope>
</reference>
<protein>
    <submittedName>
        <fullName evidence="3">Transposase</fullName>
    </submittedName>
</protein>
<name>A0A0N4ZD99_PARTI</name>
<proteinExistence type="predicted"/>
<organism evidence="2 3">
    <name type="scientific">Parastrongyloides trichosuri</name>
    <name type="common">Possum-specific nematode worm</name>
    <dbReference type="NCBI Taxonomy" id="131310"/>
    <lineage>
        <taxon>Eukaryota</taxon>
        <taxon>Metazoa</taxon>
        <taxon>Ecdysozoa</taxon>
        <taxon>Nematoda</taxon>
        <taxon>Chromadorea</taxon>
        <taxon>Rhabditida</taxon>
        <taxon>Tylenchina</taxon>
        <taxon>Panagrolaimomorpha</taxon>
        <taxon>Strongyloidoidea</taxon>
        <taxon>Strongyloididae</taxon>
        <taxon>Parastrongyloides</taxon>
    </lineage>
</organism>
<dbReference type="WBParaSite" id="PTRK_0000554100.1">
    <property type="protein sequence ID" value="PTRK_0000554100.1"/>
    <property type="gene ID" value="PTRK_0000554100"/>
</dbReference>
<dbReference type="Proteomes" id="UP000038045">
    <property type="component" value="Unplaced"/>
</dbReference>
<evidence type="ECO:0000313" key="3">
    <source>
        <dbReference type="WBParaSite" id="PTRK_0000554100.1"/>
    </source>
</evidence>
<feature type="region of interest" description="Disordered" evidence="1">
    <location>
        <begin position="40"/>
        <end position="70"/>
    </location>
</feature>
<dbReference type="AlphaFoldDB" id="A0A0N4ZD99"/>
<keyword evidence="2" id="KW-1185">Reference proteome</keyword>
<accession>A0A0N4ZD99</accession>
<sequence>MLRRHQSASRRRILHELNSILVRPSAPTLPHVMPEVVNIPPPVPRRPERPFKTWENDSQTAAAGAPVIYA</sequence>
<evidence type="ECO:0000256" key="1">
    <source>
        <dbReference type="SAM" id="MobiDB-lite"/>
    </source>
</evidence>
<feature type="compositionally biased region" description="Basic and acidic residues" evidence="1">
    <location>
        <begin position="45"/>
        <end position="55"/>
    </location>
</feature>
<evidence type="ECO:0000313" key="2">
    <source>
        <dbReference type="Proteomes" id="UP000038045"/>
    </source>
</evidence>